<sequence length="84" mass="9755">IWGKKIIPMQFMEEATSIGAAVAAIVALGIKKSFYEAETFIKKSKEVEPEYDKYKKYSEFYKIFTSAYYDLKKINKAIDKLIKN</sequence>
<dbReference type="InterPro" id="IPR043129">
    <property type="entry name" value="ATPase_NBD"/>
</dbReference>
<proteinExistence type="predicted"/>
<dbReference type="SUPFAM" id="SSF53067">
    <property type="entry name" value="Actin-like ATPase domain"/>
    <property type="match status" value="1"/>
</dbReference>
<evidence type="ECO:0000313" key="1">
    <source>
        <dbReference type="EMBL" id="GAG36421.1"/>
    </source>
</evidence>
<feature type="non-terminal residue" evidence="1">
    <location>
        <position position="1"/>
    </location>
</feature>
<evidence type="ECO:0008006" key="2">
    <source>
        <dbReference type="Google" id="ProtNLM"/>
    </source>
</evidence>
<accession>X0YHX1</accession>
<gene>
    <name evidence="1" type="ORF">S01H1_63541</name>
</gene>
<reference evidence="1" key="1">
    <citation type="journal article" date="2014" name="Front. Microbiol.">
        <title>High frequency of phylogenetically diverse reductive dehalogenase-homologous genes in deep subseafloor sedimentary metagenomes.</title>
        <authorList>
            <person name="Kawai M."/>
            <person name="Futagami T."/>
            <person name="Toyoda A."/>
            <person name="Takaki Y."/>
            <person name="Nishi S."/>
            <person name="Hori S."/>
            <person name="Arai W."/>
            <person name="Tsubouchi T."/>
            <person name="Morono Y."/>
            <person name="Uchiyama I."/>
            <person name="Ito T."/>
            <person name="Fujiyama A."/>
            <person name="Inagaki F."/>
            <person name="Takami H."/>
        </authorList>
    </citation>
    <scope>NUCLEOTIDE SEQUENCE</scope>
    <source>
        <strain evidence="1">Expedition CK06-06</strain>
    </source>
</reference>
<dbReference type="Gene3D" id="3.30.420.40">
    <property type="match status" value="1"/>
</dbReference>
<protein>
    <recommendedName>
        <fullName evidence="2">Carbohydrate kinase FGGY C-terminal domain-containing protein</fullName>
    </recommendedName>
</protein>
<dbReference type="EMBL" id="BARS01041825">
    <property type="protein sequence ID" value="GAG36421.1"/>
    <property type="molecule type" value="Genomic_DNA"/>
</dbReference>
<comment type="caution">
    <text evidence="1">The sequence shown here is derived from an EMBL/GenBank/DDBJ whole genome shotgun (WGS) entry which is preliminary data.</text>
</comment>
<organism evidence="1">
    <name type="scientific">marine sediment metagenome</name>
    <dbReference type="NCBI Taxonomy" id="412755"/>
    <lineage>
        <taxon>unclassified sequences</taxon>
        <taxon>metagenomes</taxon>
        <taxon>ecological metagenomes</taxon>
    </lineage>
</organism>
<dbReference type="AlphaFoldDB" id="X0YHX1"/>
<name>X0YHX1_9ZZZZ</name>